<dbReference type="Pfam" id="PF16589">
    <property type="entry name" value="BRCT_2"/>
    <property type="match status" value="1"/>
</dbReference>
<dbReference type="SMART" id="SM00292">
    <property type="entry name" value="BRCT"/>
    <property type="match status" value="1"/>
</dbReference>
<feature type="compositionally biased region" description="Polar residues" evidence="16">
    <location>
        <begin position="237"/>
        <end position="252"/>
    </location>
</feature>
<evidence type="ECO:0000256" key="5">
    <source>
        <dbReference type="ARBA" id="ARBA00022634"/>
    </source>
</evidence>
<evidence type="ECO:0000259" key="18">
    <source>
        <dbReference type="PROSITE" id="PS50173"/>
    </source>
</evidence>
<evidence type="ECO:0000256" key="3">
    <source>
        <dbReference type="ARBA" id="ARBA00010945"/>
    </source>
</evidence>
<keyword evidence="7" id="KW-0548">Nucleotidyltransferase</keyword>
<evidence type="ECO:0000256" key="13">
    <source>
        <dbReference type="ARBA" id="ARBA00023242"/>
    </source>
</evidence>
<dbReference type="Pfam" id="PF00817">
    <property type="entry name" value="IMS"/>
    <property type="match status" value="1"/>
</dbReference>
<feature type="compositionally biased region" description="Polar residues" evidence="16">
    <location>
        <begin position="278"/>
        <end position="291"/>
    </location>
</feature>
<dbReference type="PANTHER" id="PTHR45990">
    <property type="entry name" value="DNA REPAIR PROTEIN REV1"/>
    <property type="match status" value="1"/>
</dbReference>
<keyword evidence="6" id="KW-0808">Transferase</keyword>
<evidence type="ECO:0000256" key="15">
    <source>
        <dbReference type="ARBA" id="ARBA00081902"/>
    </source>
</evidence>
<comment type="subcellular location">
    <subcellularLocation>
        <location evidence="2">Nucleus</location>
    </subcellularLocation>
</comment>
<dbReference type="InterPro" id="IPR043502">
    <property type="entry name" value="DNA/RNA_pol_sf"/>
</dbReference>
<dbReference type="CDD" id="cd17719">
    <property type="entry name" value="BRCT_Rev1"/>
    <property type="match status" value="1"/>
</dbReference>
<dbReference type="GO" id="GO:0042276">
    <property type="term" value="P:error-prone translesion synthesis"/>
    <property type="evidence" value="ECO:0007669"/>
    <property type="project" value="TreeGrafter"/>
</dbReference>
<dbReference type="Pfam" id="PF14377">
    <property type="entry name" value="UBM"/>
    <property type="match status" value="2"/>
</dbReference>
<dbReference type="Gene3D" id="3.30.1490.100">
    <property type="entry name" value="DNA polymerase, Y-family, little finger domain"/>
    <property type="match status" value="1"/>
</dbReference>
<dbReference type="SUPFAM" id="SSF100879">
    <property type="entry name" value="Lesion bypass DNA polymerase (Y-family), little finger domain"/>
    <property type="match status" value="1"/>
</dbReference>
<dbReference type="InterPro" id="IPR036420">
    <property type="entry name" value="BRCT_dom_sf"/>
</dbReference>
<dbReference type="EMBL" id="SGPL01000844">
    <property type="protein sequence ID" value="THH06773.1"/>
    <property type="molecule type" value="Genomic_DNA"/>
</dbReference>
<dbReference type="Pfam" id="PF16727">
    <property type="entry name" value="REV1_C"/>
    <property type="match status" value="1"/>
</dbReference>
<dbReference type="Gene3D" id="6.10.250.1490">
    <property type="match status" value="1"/>
</dbReference>
<dbReference type="FunFam" id="3.30.1490.100:FF:000001">
    <property type="entry name" value="DNA repair protein REV1"/>
    <property type="match status" value="1"/>
</dbReference>
<dbReference type="AlphaFoldDB" id="A0A4V3XCQ4"/>
<dbReference type="Gene3D" id="6.10.250.1630">
    <property type="match status" value="2"/>
</dbReference>
<evidence type="ECO:0000256" key="8">
    <source>
        <dbReference type="ARBA" id="ARBA00022723"/>
    </source>
</evidence>
<dbReference type="Gene3D" id="3.30.70.270">
    <property type="match status" value="1"/>
</dbReference>
<feature type="region of interest" description="Disordered" evidence="16">
    <location>
        <begin position="237"/>
        <end position="265"/>
    </location>
</feature>
<evidence type="ECO:0000256" key="2">
    <source>
        <dbReference type="ARBA" id="ARBA00004123"/>
    </source>
</evidence>
<evidence type="ECO:0000259" key="17">
    <source>
        <dbReference type="PROSITE" id="PS50172"/>
    </source>
</evidence>
<evidence type="ECO:0000256" key="12">
    <source>
        <dbReference type="ARBA" id="ARBA00023204"/>
    </source>
</evidence>
<evidence type="ECO:0000256" key="7">
    <source>
        <dbReference type="ARBA" id="ARBA00022695"/>
    </source>
</evidence>
<dbReference type="InterPro" id="IPR001357">
    <property type="entry name" value="BRCT_dom"/>
</dbReference>
<feature type="region of interest" description="Disordered" evidence="16">
    <location>
        <begin position="51"/>
        <end position="81"/>
    </location>
</feature>
<dbReference type="Gene3D" id="1.10.150.20">
    <property type="entry name" value="5' to 3' exonuclease, C-terminal subdomain"/>
    <property type="match status" value="1"/>
</dbReference>
<dbReference type="Pfam" id="PF11799">
    <property type="entry name" value="IMS_C"/>
    <property type="match status" value="1"/>
</dbReference>
<evidence type="ECO:0000256" key="14">
    <source>
        <dbReference type="ARBA" id="ARBA00058985"/>
    </source>
</evidence>
<evidence type="ECO:0000256" key="1">
    <source>
        <dbReference type="ARBA" id="ARBA00001946"/>
    </source>
</evidence>
<dbReference type="GO" id="GO:0046872">
    <property type="term" value="F:metal ion binding"/>
    <property type="evidence" value="ECO:0007669"/>
    <property type="project" value="UniProtKB-KW"/>
</dbReference>
<sequence length="1182" mass="129451">MTSPPIPSASASSDLFGSDDSDFIDTLKNAVLPGDLETNCPQLADDALNCMGPPSCTQPKLKRPRSPDKGDGEDARSSQSALPLLTNADGSSYLDTHTYGASGFGEFGEYMHRKRAKLQIQNAELDDSESRGTEKSQLFKGLSIYINGWTEPSVQDLRKLIIQHGGVYHAYLDKKALAYSLLSTHIITCSLTPAKIREFKRMKVVRPEWLVNSVRRDTLLPWQDYIFQPGLRVEKSQGGQTAQTSLQGFTAQHTKKAESSGHGNINVSPAITILTTPSTSALPSDASSESKSLAPEGLSGGPTSPRTLSKRKTKSSHVPFSTDPASPSHATRIPGYAAHKSNESAARAMADPTWRAAHTSVAPDFIEGYYKNSRLHHLSTWKAELKTLVIEAQERAERGAIPDSRFGTSSTDGGVSMRGAELVLRNPLKGKGREKAGDAEKVIMHCDFDAFFVSAGLIDRPHLKGKPVVVCHSQGAQGGASSTSEIASASYEARKFGIKNGMSLQQARTLCPAIMTIPYEFERYKQFSLKFYTILMAHADDLQAVSVDEALIEVTSTVSQMQVLHPDVEDGQGVTVDAAKELAKAIRAQVKDATGCEVSIGISHNMMMARLATRRAKPAGSYHLLQEELADFLSGLDIQDLHGFGWSTREKAQDKLGATNLGELLKRSKATLCEALGKGTGETLYKAIRGIDERKLESDKPRKSVSCEINYGIRFEDNDQAETFVFQMAEEVMRRLKNVNMKGRSLTLKIMKRDPSAPIEPPKFMGHGFCLAYNKQTPLAGPNGLATNDDKIIGSCAWKLLKSLDIPSQELRGIGIQIQKLEDASAAVPAPGQAQLPFKPKDALSRAGPSSIVPIDIPEIRVQPTSQESDIVEISTSIVDKVSANATSNLDLPSFSQVDMSVFDALPPDVRQELEAEYERRSKSASPGPPSPPPPIRVKAASNLTRITRQLAPRSKPLLSPTKRALFGFSTGPSTLRVPDKELRKLKIDPDVFAALPVDVQKEQLAQARGSLGPVRPLGPLKPPSRAGPRFWRSRSPSGYVPPPPPPRARFDARPVLRQSGEEKGKTISFTEGDDVQRLLGEWVRGFAEHPPHKKDVEYFARFLVKSVETDGGVEKAVGVMRWWCVLLRRAWGIWEYSDDAEQEDGRVTSALIGRAWWDAYTDVQRRMNEVVKQRYGGKLTF</sequence>
<dbReference type="GO" id="GO:0003887">
    <property type="term" value="F:DNA-directed DNA polymerase activity"/>
    <property type="evidence" value="ECO:0007669"/>
    <property type="project" value="InterPro"/>
</dbReference>
<dbReference type="CDD" id="cd01701">
    <property type="entry name" value="PolY_Rev1"/>
    <property type="match status" value="1"/>
</dbReference>
<evidence type="ECO:0000256" key="4">
    <source>
        <dbReference type="ARBA" id="ARBA00020399"/>
    </source>
</evidence>
<dbReference type="GO" id="GO:0003684">
    <property type="term" value="F:damaged DNA binding"/>
    <property type="evidence" value="ECO:0007669"/>
    <property type="project" value="InterPro"/>
</dbReference>
<dbReference type="InterPro" id="IPR017961">
    <property type="entry name" value="DNA_pol_Y-fam_little_finger"/>
</dbReference>
<dbReference type="Pfam" id="PF21999">
    <property type="entry name" value="IMS_HHH_1"/>
    <property type="match status" value="1"/>
</dbReference>
<dbReference type="InterPro" id="IPR047346">
    <property type="entry name" value="Rev1_UBM1/2"/>
</dbReference>
<dbReference type="FunFam" id="3.40.50.10190:FF:000011">
    <property type="entry name" value="DNA repair protein REV1"/>
    <property type="match status" value="1"/>
</dbReference>
<evidence type="ECO:0000256" key="6">
    <source>
        <dbReference type="ARBA" id="ARBA00022679"/>
    </source>
</evidence>
<dbReference type="SUPFAM" id="SSF52113">
    <property type="entry name" value="BRCT domain"/>
    <property type="match status" value="1"/>
</dbReference>
<evidence type="ECO:0000256" key="11">
    <source>
        <dbReference type="ARBA" id="ARBA00023125"/>
    </source>
</evidence>
<proteinExistence type="inferred from homology"/>
<comment type="function">
    <text evidence="14">Deoxycytidyl transferase involved in DNA repair. Transfers a dCMP residue from dCTP to the 3'-end of a DNA primer in a template-dependent reaction. May assist in the first step in the bypass of abasic lesions by the insertion of a nucleotide opposite the lesion. Required for normal induction of mutations by physical and chemical agents. Involved in mitochondrial DNA mutagenesis.</text>
</comment>
<keyword evidence="5" id="KW-0237">DNA synthesis</keyword>
<dbReference type="InterPro" id="IPR036775">
    <property type="entry name" value="DNA_pol_Y-fam_lit_finger_sf"/>
</dbReference>
<dbReference type="InterPro" id="IPR025527">
    <property type="entry name" value="HUWE1/Rev1_UBM"/>
</dbReference>
<dbReference type="PROSITE" id="PS50172">
    <property type="entry name" value="BRCT"/>
    <property type="match status" value="1"/>
</dbReference>
<evidence type="ECO:0000256" key="9">
    <source>
        <dbReference type="ARBA" id="ARBA00022763"/>
    </source>
</evidence>
<comment type="caution">
    <text evidence="19">The sequence shown here is derived from an EMBL/GenBank/DDBJ whole genome shotgun (WGS) entry which is preliminary data.</text>
</comment>
<organism evidence="19 20">
    <name type="scientific">Bondarzewia mesenterica</name>
    <dbReference type="NCBI Taxonomy" id="1095465"/>
    <lineage>
        <taxon>Eukaryota</taxon>
        <taxon>Fungi</taxon>
        <taxon>Dikarya</taxon>
        <taxon>Basidiomycota</taxon>
        <taxon>Agaricomycotina</taxon>
        <taxon>Agaricomycetes</taxon>
        <taxon>Russulales</taxon>
        <taxon>Bondarzewiaceae</taxon>
        <taxon>Bondarzewia</taxon>
    </lineage>
</organism>
<dbReference type="Proteomes" id="UP000310158">
    <property type="component" value="Unassembled WGS sequence"/>
</dbReference>
<feature type="region of interest" description="Disordered" evidence="16">
    <location>
        <begin position="915"/>
        <end position="937"/>
    </location>
</feature>
<dbReference type="InterPro" id="IPR001126">
    <property type="entry name" value="UmuC"/>
</dbReference>
<feature type="domain" description="BRCT" evidence="17">
    <location>
        <begin position="134"/>
        <end position="227"/>
    </location>
</feature>
<name>A0A4V3XCQ4_9AGAM</name>
<keyword evidence="8" id="KW-0479">Metal-binding</keyword>
<reference evidence="19 20" key="1">
    <citation type="submission" date="2019-02" db="EMBL/GenBank/DDBJ databases">
        <title>Genome sequencing of the rare red list fungi Bondarzewia mesenterica.</title>
        <authorList>
            <person name="Buettner E."/>
            <person name="Kellner H."/>
        </authorList>
    </citation>
    <scope>NUCLEOTIDE SEQUENCE [LARGE SCALE GENOMIC DNA]</scope>
    <source>
        <strain evidence="19 20">DSM 108281</strain>
    </source>
</reference>
<dbReference type="GO" id="GO:0006281">
    <property type="term" value="P:DNA repair"/>
    <property type="evidence" value="ECO:0007669"/>
    <property type="project" value="UniProtKB-KW"/>
</dbReference>
<dbReference type="Gene3D" id="3.40.1170.60">
    <property type="match status" value="1"/>
</dbReference>
<dbReference type="InterPro" id="IPR038401">
    <property type="entry name" value="Rev1_C_sf"/>
</dbReference>
<keyword evidence="9" id="KW-0227">DNA damage</keyword>
<accession>A0A4V3XCQ4</accession>
<dbReference type="Gene3D" id="3.40.50.10190">
    <property type="entry name" value="BRCT domain"/>
    <property type="match status" value="1"/>
</dbReference>
<gene>
    <name evidence="19" type="ORF">EW146_g9508</name>
</gene>
<keyword evidence="13" id="KW-0539">Nucleus</keyword>
<dbReference type="GO" id="GO:0017125">
    <property type="term" value="F:deoxycytidyl transferase activity"/>
    <property type="evidence" value="ECO:0007669"/>
    <property type="project" value="TreeGrafter"/>
</dbReference>
<keyword evidence="11" id="KW-0238">DNA-binding</keyword>
<keyword evidence="10" id="KW-0460">Magnesium</keyword>
<comment type="cofactor">
    <cofactor evidence="1">
        <name>Mg(2+)</name>
        <dbReference type="ChEBI" id="CHEBI:18420"/>
    </cofactor>
</comment>
<feature type="region of interest" description="Disordered" evidence="16">
    <location>
        <begin position="278"/>
        <end position="330"/>
    </location>
</feature>
<evidence type="ECO:0000256" key="16">
    <source>
        <dbReference type="SAM" id="MobiDB-lite"/>
    </source>
</evidence>
<comment type="similarity">
    <text evidence="3">Belongs to the DNA polymerase type-Y family.</text>
</comment>
<evidence type="ECO:0000313" key="19">
    <source>
        <dbReference type="EMBL" id="THH06773.1"/>
    </source>
</evidence>
<dbReference type="PROSITE" id="PS50173">
    <property type="entry name" value="UMUC"/>
    <property type="match status" value="1"/>
</dbReference>
<feature type="compositionally biased region" description="Polar residues" evidence="16">
    <location>
        <begin position="316"/>
        <end position="329"/>
    </location>
</feature>
<dbReference type="InterPro" id="IPR053848">
    <property type="entry name" value="IMS_HHH_1"/>
</dbReference>
<keyword evidence="20" id="KW-1185">Reference proteome</keyword>
<protein>
    <recommendedName>
        <fullName evidence="4">DNA repair protein REV1</fullName>
    </recommendedName>
    <alternativeName>
        <fullName evidence="15">Reversionless protein 1</fullName>
    </alternativeName>
</protein>
<evidence type="ECO:0000256" key="10">
    <source>
        <dbReference type="ARBA" id="ARBA00022842"/>
    </source>
</evidence>
<dbReference type="GO" id="GO:0070987">
    <property type="term" value="P:error-free translesion synthesis"/>
    <property type="evidence" value="ECO:0007669"/>
    <property type="project" value="TreeGrafter"/>
</dbReference>
<dbReference type="InterPro" id="IPR031991">
    <property type="entry name" value="Rev1_C"/>
</dbReference>
<dbReference type="SUPFAM" id="SSF56672">
    <property type="entry name" value="DNA/RNA polymerases"/>
    <property type="match status" value="1"/>
</dbReference>
<keyword evidence="12" id="KW-0234">DNA repair</keyword>
<dbReference type="OrthoDB" id="427711at2759"/>
<feature type="domain" description="UmuC" evidence="18">
    <location>
        <begin position="443"/>
        <end position="645"/>
    </location>
</feature>
<feature type="compositionally biased region" description="Pro residues" evidence="16">
    <location>
        <begin position="927"/>
        <end position="936"/>
    </location>
</feature>
<dbReference type="Gene3D" id="1.20.58.1280">
    <property type="entry name" value="DNA repair protein Rev1, C-terminal domain"/>
    <property type="match status" value="1"/>
</dbReference>
<dbReference type="InterPro" id="IPR043128">
    <property type="entry name" value="Rev_trsase/Diguanyl_cyclase"/>
</dbReference>
<evidence type="ECO:0000313" key="20">
    <source>
        <dbReference type="Proteomes" id="UP000310158"/>
    </source>
</evidence>
<dbReference type="GO" id="GO:0005634">
    <property type="term" value="C:nucleus"/>
    <property type="evidence" value="ECO:0007669"/>
    <property type="project" value="UniProtKB-SubCell"/>
</dbReference>
<dbReference type="CDD" id="cd19318">
    <property type="entry name" value="Rev1_UBM2"/>
    <property type="match status" value="1"/>
</dbReference>
<feature type="region of interest" description="Disordered" evidence="16">
    <location>
        <begin position="1008"/>
        <end position="1051"/>
    </location>
</feature>
<feature type="compositionally biased region" description="Basic and acidic residues" evidence="16">
    <location>
        <begin position="65"/>
        <end position="76"/>
    </location>
</feature>
<dbReference type="PANTHER" id="PTHR45990:SF1">
    <property type="entry name" value="DNA REPAIR PROTEIN REV1"/>
    <property type="match status" value="1"/>
</dbReference>